<dbReference type="EMBL" id="JAFNJU010000016">
    <property type="protein sequence ID" value="MBO1266266.1"/>
    <property type="molecule type" value="Genomic_DNA"/>
</dbReference>
<accession>A0A939KKM3</accession>
<sequence length="123" mass="14011">MSIGAFSLSLSVKDIEVSKKFYETLGFRSFAGVLEDKWIIMQNGDVTIGLFEGMFERNMMTFNPGWNDQAENVASFKDIREIQEELRKKGIVFESMVEEHTEGPGSFMLIDPDGNPILVDQHR</sequence>
<protein>
    <submittedName>
        <fullName evidence="2">VOC family protein</fullName>
    </submittedName>
</protein>
<dbReference type="PANTHER" id="PTHR36503">
    <property type="entry name" value="BLR2520 PROTEIN"/>
    <property type="match status" value="1"/>
</dbReference>
<dbReference type="RefSeq" id="WP_207600792.1">
    <property type="nucleotide sequence ID" value="NZ_JAFNJU010000016.1"/>
</dbReference>
<evidence type="ECO:0000259" key="1">
    <source>
        <dbReference type="PROSITE" id="PS51819"/>
    </source>
</evidence>
<dbReference type="CDD" id="cd06587">
    <property type="entry name" value="VOC"/>
    <property type="match status" value="1"/>
</dbReference>
<organism evidence="2 3">
    <name type="scientific">Proteiniclasticum aestuarii</name>
    <dbReference type="NCBI Taxonomy" id="2817862"/>
    <lineage>
        <taxon>Bacteria</taxon>
        <taxon>Bacillati</taxon>
        <taxon>Bacillota</taxon>
        <taxon>Clostridia</taxon>
        <taxon>Eubacteriales</taxon>
        <taxon>Clostridiaceae</taxon>
        <taxon>Proteiniclasticum</taxon>
    </lineage>
</organism>
<dbReference type="Pfam" id="PF00903">
    <property type="entry name" value="Glyoxalase"/>
    <property type="match status" value="1"/>
</dbReference>
<evidence type="ECO:0000313" key="2">
    <source>
        <dbReference type="EMBL" id="MBO1266266.1"/>
    </source>
</evidence>
<dbReference type="Gene3D" id="3.10.180.10">
    <property type="entry name" value="2,3-Dihydroxybiphenyl 1,2-Dioxygenase, domain 1"/>
    <property type="match status" value="1"/>
</dbReference>
<dbReference type="SUPFAM" id="SSF54593">
    <property type="entry name" value="Glyoxalase/Bleomycin resistance protein/Dihydroxybiphenyl dioxygenase"/>
    <property type="match status" value="1"/>
</dbReference>
<dbReference type="AlphaFoldDB" id="A0A939KKM3"/>
<dbReference type="Proteomes" id="UP000664218">
    <property type="component" value="Unassembled WGS sequence"/>
</dbReference>
<dbReference type="PROSITE" id="PS51819">
    <property type="entry name" value="VOC"/>
    <property type="match status" value="1"/>
</dbReference>
<dbReference type="PANTHER" id="PTHR36503:SF1">
    <property type="entry name" value="BLR2520 PROTEIN"/>
    <property type="match status" value="1"/>
</dbReference>
<gene>
    <name evidence="2" type="ORF">J3A84_14610</name>
</gene>
<feature type="domain" description="VOC" evidence="1">
    <location>
        <begin position="4"/>
        <end position="122"/>
    </location>
</feature>
<name>A0A939KKM3_9CLOT</name>
<proteinExistence type="predicted"/>
<reference evidence="2" key="1">
    <citation type="submission" date="2021-03" db="EMBL/GenBank/DDBJ databases">
        <title>Proteiniclasticum marinus sp. nov., isolated from tidal flat sediment.</title>
        <authorList>
            <person name="Namirimu T."/>
            <person name="Yang J.-A."/>
            <person name="Yang S.-H."/>
            <person name="Kim Y.-J."/>
            <person name="Kwon K.K."/>
        </authorList>
    </citation>
    <scope>NUCLEOTIDE SEQUENCE</scope>
    <source>
        <strain evidence="2">SCR006</strain>
    </source>
</reference>
<dbReference type="InterPro" id="IPR037523">
    <property type="entry name" value="VOC_core"/>
</dbReference>
<comment type="caution">
    <text evidence="2">The sequence shown here is derived from an EMBL/GenBank/DDBJ whole genome shotgun (WGS) entry which is preliminary data.</text>
</comment>
<dbReference type="InterPro" id="IPR029068">
    <property type="entry name" value="Glyas_Bleomycin-R_OHBP_Dase"/>
</dbReference>
<evidence type="ECO:0000313" key="3">
    <source>
        <dbReference type="Proteomes" id="UP000664218"/>
    </source>
</evidence>
<dbReference type="InterPro" id="IPR004360">
    <property type="entry name" value="Glyas_Fos-R_dOase_dom"/>
</dbReference>
<keyword evidence="3" id="KW-1185">Reference proteome</keyword>